<dbReference type="EMBL" id="CAUJNA010002415">
    <property type="protein sequence ID" value="CAJ1392805.1"/>
    <property type="molecule type" value="Genomic_DNA"/>
</dbReference>
<dbReference type="InterPro" id="IPR029063">
    <property type="entry name" value="SAM-dependent_MTases_sf"/>
</dbReference>
<evidence type="ECO:0000313" key="9">
    <source>
        <dbReference type="Proteomes" id="UP001178507"/>
    </source>
</evidence>
<feature type="active site" evidence="4">
    <location>
        <position position="799"/>
    </location>
</feature>
<protein>
    <recommendedName>
        <fullName evidence="6">Cytosine-specific methyltransferase</fullName>
        <ecNumber evidence="6">2.1.1.37</ecNumber>
    </recommendedName>
</protein>
<name>A0AA36IS18_9DINO</name>
<dbReference type="NCBIfam" id="TIGR00675">
    <property type="entry name" value="dcm"/>
    <property type="match status" value="1"/>
</dbReference>
<keyword evidence="3 4" id="KW-0949">S-adenosyl-L-methionine</keyword>
<evidence type="ECO:0000313" key="8">
    <source>
        <dbReference type="EMBL" id="CAJ1392805.1"/>
    </source>
</evidence>
<comment type="caution">
    <text evidence="8">The sequence shown here is derived from an EMBL/GenBank/DDBJ whole genome shotgun (WGS) entry which is preliminary data.</text>
</comment>
<evidence type="ECO:0000256" key="6">
    <source>
        <dbReference type="RuleBase" id="RU000417"/>
    </source>
</evidence>
<dbReference type="PANTHER" id="PTHR46098:SF1">
    <property type="entry name" value="TRNA (CYTOSINE(38)-C(5))-METHYLTRANSFERASE"/>
    <property type="match status" value="1"/>
</dbReference>
<dbReference type="Gene3D" id="3.90.120.10">
    <property type="entry name" value="DNA Methylase, subunit A, domain 2"/>
    <property type="match status" value="1"/>
</dbReference>
<dbReference type="PRINTS" id="PR00105">
    <property type="entry name" value="C5METTRFRASE"/>
</dbReference>
<proteinExistence type="inferred from homology"/>
<evidence type="ECO:0000256" key="2">
    <source>
        <dbReference type="ARBA" id="ARBA00022679"/>
    </source>
</evidence>
<dbReference type="PROSITE" id="PS51679">
    <property type="entry name" value="SAM_MT_C5"/>
    <property type="match status" value="1"/>
</dbReference>
<dbReference type="GO" id="GO:0003886">
    <property type="term" value="F:DNA (cytosine-5-)-methyltransferase activity"/>
    <property type="evidence" value="ECO:0007669"/>
    <property type="project" value="UniProtKB-EC"/>
</dbReference>
<gene>
    <name evidence="8" type="ORF">EVOR1521_LOCUS17814</name>
</gene>
<comment type="catalytic activity">
    <reaction evidence="6">
        <text>a 2'-deoxycytidine in DNA + S-adenosyl-L-methionine = a 5-methyl-2'-deoxycytidine in DNA + S-adenosyl-L-homocysteine + H(+)</text>
        <dbReference type="Rhea" id="RHEA:13681"/>
        <dbReference type="Rhea" id="RHEA-COMP:11369"/>
        <dbReference type="Rhea" id="RHEA-COMP:11370"/>
        <dbReference type="ChEBI" id="CHEBI:15378"/>
        <dbReference type="ChEBI" id="CHEBI:57856"/>
        <dbReference type="ChEBI" id="CHEBI:59789"/>
        <dbReference type="ChEBI" id="CHEBI:85452"/>
        <dbReference type="ChEBI" id="CHEBI:85454"/>
        <dbReference type="EC" id="2.1.1.37"/>
    </reaction>
</comment>
<accession>A0AA36IS18</accession>
<dbReference type="InterPro" id="IPR050750">
    <property type="entry name" value="C5-MTase"/>
</dbReference>
<keyword evidence="9" id="KW-1185">Reference proteome</keyword>
<evidence type="ECO:0000256" key="4">
    <source>
        <dbReference type="PROSITE-ProRule" id="PRU01016"/>
    </source>
</evidence>
<reference evidence="8" key="1">
    <citation type="submission" date="2023-08" db="EMBL/GenBank/DDBJ databases">
        <authorList>
            <person name="Chen Y."/>
            <person name="Shah S."/>
            <person name="Dougan E. K."/>
            <person name="Thang M."/>
            <person name="Chan C."/>
        </authorList>
    </citation>
    <scope>NUCLEOTIDE SEQUENCE</scope>
</reference>
<evidence type="ECO:0000256" key="5">
    <source>
        <dbReference type="RuleBase" id="RU000416"/>
    </source>
</evidence>
<dbReference type="Pfam" id="PF00145">
    <property type="entry name" value="DNA_methylase"/>
    <property type="match status" value="1"/>
</dbReference>
<organism evidence="8 9">
    <name type="scientific">Effrenium voratum</name>
    <dbReference type="NCBI Taxonomy" id="2562239"/>
    <lineage>
        <taxon>Eukaryota</taxon>
        <taxon>Sar</taxon>
        <taxon>Alveolata</taxon>
        <taxon>Dinophyceae</taxon>
        <taxon>Suessiales</taxon>
        <taxon>Symbiodiniaceae</taxon>
        <taxon>Effrenium</taxon>
    </lineage>
</organism>
<keyword evidence="2 4" id="KW-0808">Transferase</keyword>
<dbReference type="PANTHER" id="PTHR46098">
    <property type="entry name" value="TRNA (CYTOSINE(38)-C(5))-METHYLTRANSFERASE"/>
    <property type="match status" value="1"/>
</dbReference>
<feature type="compositionally biased region" description="Basic and acidic residues" evidence="7">
    <location>
        <begin position="671"/>
        <end position="683"/>
    </location>
</feature>
<evidence type="ECO:0000256" key="3">
    <source>
        <dbReference type="ARBA" id="ARBA00022691"/>
    </source>
</evidence>
<dbReference type="Proteomes" id="UP001178507">
    <property type="component" value="Unassembled WGS sequence"/>
</dbReference>
<keyword evidence="1 4" id="KW-0489">Methyltransferase</keyword>
<dbReference type="Gene3D" id="3.40.50.150">
    <property type="entry name" value="Vaccinia Virus protein VP39"/>
    <property type="match status" value="1"/>
</dbReference>
<evidence type="ECO:0000256" key="7">
    <source>
        <dbReference type="SAM" id="MobiDB-lite"/>
    </source>
</evidence>
<dbReference type="PROSITE" id="PS00094">
    <property type="entry name" value="C5_MTASE_1"/>
    <property type="match status" value="1"/>
</dbReference>
<evidence type="ECO:0000256" key="1">
    <source>
        <dbReference type="ARBA" id="ARBA00022603"/>
    </source>
</evidence>
<dbReference type="SUPFAM" id="SSF53335">
    <property type="entry name" value="S-adenosyl-L-methionine-dependent methyltransferases"/>
    <property type="match status" value="1"/>
</dbReference>
<dbReference type="InterPro" id="IPR018117">
    <property type="entry name" value="C5_DNA_meth_AS"/>
</dbReference>
<dbReference type="EC" id="2.1.1.37" evidence="6"/>
<comment type="similarity">
    <text evidence="4 5">Belongs to the class I-like SAM-binding methyltransferase superfamily. C5-methyltransferase family.</text>
</comment>
<sequence length="1053" mass="118425">MSDKSLELQYNYYEGTGPEKLREEIVIVVDKGMSAAQFQRDQVQGKLTRVSPEELDHSLVMYVADLIRNGSDDSTLQQWKQVMLNVSMRVEVTTGYEQRFWKSVNLRQRYAGTYDALTRSTIQQIYELVKFRDEFQPGTRREIAEAWQAKVTDLGTMVIEGVDFSFVDSAIKIHDRMLCYPDAFNAIQKMEMEFGKASCLNYIRVLEVICMKGKEPEQLWILNTILDYIFQLKEINNRDLSTRALQGTSSTRGLLDVFLTKRKMMLWITDHLASKNVPPEWIDVMKDLQTHAQFRSKVGVSSRGGDGSEQPDQSWLGTEHEVIRLAVDILKKVVYGAFHDHTLKNLLKGSSAPADLFAKEPFSDMMKDLNAALDAHIHKSKKNEEEVVAPTVAKDYLTTFLPDGVEHCPEDLEEDFSSHILEAGDLVDRFVKFIPECSSKSELAQALDGTAVSKKQPDGTTALVVMDTKTCGESSSQPHLRFPQFRSVVLKNAVQAFCMARNKEQFDEGEMCLLLDGSRQISTSMMSCFVRDDGAHFENKTRSEFVVHYDEKSMKARKHLSRGLVTCHEGMQVLTNGALSLPASRTRLYGGSNMSTSIGPVVLEPVENMWLVPAEKKKIYEGGNAKVLAGGGLPDAPAKPQLSGEPMTYHAMPVKFYRELLHSFCAGNGEKNQKRKDDGESGERNQTTKKAKTDIIDALIKMQDDKDEEEADGRNAVVTVMKAFPLTFGSACSGICSELFAAEMLGLEVRPVFACDCNQHVTKVSQHLWSHEQYFNNVFDKEFLRDAPTVDFFLGGFPCQPFSLQGLGQGVADEANGTVIYELLKYIKERQPTTFVLENVKGLLTQHPQVLMEIMKHLRGLKVTGTRKPLYTVLCKCLNARNHGLPQNRERIVVIGMLNAKKTYDFAWPMSVEMQPLTRFINDKDVGDESDLNSLNKTELNNLHESYQKIRAGGGKPTQGFYVVNLGGTSSHYNLGYLPCLTRSRCGSRGYWLSWLKRKITAKEMWALQGLPKKVYPKDVVTETQLGYIVGNAIPIPLLANVMSSMFDACPLH</sequence>
<dbReference type="AlphaFoldDB" id="A0AA36IS18"/>
<dbReference type="GO" id="GO:0032259">
    <property type="term" value="P:methylation"/>
    <property type="evidence" value="ECO:0007669"/>
    <property type="project" value="UniProtKB-KW"/>
</dbReference>
<dbReference type="InterPro" id="IPR001525">
    <property type="entry name" value="C5_MeTfrase"/>
</dbReference>
<feature type="region of interest" description="Disordered" evidence="7">
    <location>
        <begin position="668"/>
        <end position="689"/>
    </location>
</feature>